<keyword evidence="3" id="KW-1185">Reference proteome</keyword>
<name>A0AAU9LV57_9ASTR</name>
<sequence length="88" mass="10205">MITVMDDLDMHDIENNHLDEENHQFGSNDSEILHNKKNHSETQDMNDIGNDHYDEENHQFSSGDLEILHNDENQSKIQGNSVTDIGHY</sequence>
<dbReference type="Proteomes" id="UP001157418">
    <property type="component" value="Unassembled WGS sequence"/>
</dbReference>
<evidence type="ECO:0000256" key="1">
    <source>
        <dbReference type="SAM" id="MobiDB-lite"/>
    </source>
</evidence>
<dbReference type="AlphaFoldDB" id="A0AAU9LV57"/>
<evidence type="ECO:0000313" key="2">
    <source>
        <dbReference type="EMBL" id="CAH1418287.1"/>
    </source>
</evidence>
<feature type="region of interest" description="Disordered" evidence="1">
    <location>
        <begin position="13"/>
        <end position="58"/>
    </location>
</feature>
<organism evidence="2 3">
    <name type="scientific">Lactuca virosa</name>
    <dbReference type="NCBI Taxonomy" id="75947"/>
    <lineage>
        <taxon>Eukaryota</taxon>
        <taxon>Viridiplantae</taxon>
        <taxon>Streptophyta</taxon>
        <taxon>Embryophyta</taxon>
        <taxon>Tracheophyta</taxon>
        <taxon>Spermatophyta</taxon>
        <taxon>Magnoliopsida</taxon>
        <taxon>eudicotyledons</taxon>
        <taxon>Gunneridae</taxon>
        <taxon>Pentapetalae</taxon>
        <taxon>asterids</taxon>
        <taxon>campanulids</taxon>
        <taxon>Asterales</taxon>
        <taxon>Asteraceae</taxon>
        <taxon>Cichorioideae</taxon>
        <taxon>Cichorieae</taxon>
        <taxon>Lactucinae</taxon>
        <taxon>Lactuca</taxon>
    </lineage>
</organism>
<proteinExistence type="predicted"/>
<evidence type="ECO:0000313" key="3">
    <source>
        <dbReference type="Proteomes" id="UP001157418"/>
    </source>
</evidence>
<gene>
    <name evidence="2" type="ORF">LVIROSA_LOCUS5890</name>
</gene>
<protein>
    <submittedName>
        <fullName evidence="2">Uncharacterized protein</fullName>
    </submittedName>
</protein>
<feature type="compositionally biased region" description="Basic and acidic residues" evidence="1">
    <location>
        <begin position="49"/>
        <end position="58"/>
    </location>
</feature>
<reference evidence="2 3" key="1">
    <citation type="submission" date="2022-01" db="EMBL/GenBank/DDBJ databases">
        <authorList>
            <person name="Xiong W."/>
            <person name="Schranz E."/>
        </authorList>
    </citation>
    <scope>NUCLEOTIDE SEQUENCE [LARGE SCALE GENOMIC DNA]</scope>
</reference>
<feature type="compositionally biased region" description="Basic and acidic residues" evidence="1">
    <location>
        <begin position="31"/>
        <end position="42"/>
    </location>
</feature>
<comment type="caution">
    <text evidence="2">The sequence shown here is derived from an EMBL/GenBank/DDBJ whole genome shotgun (WGS) entry which is preliminary data.</text>
</comment>
<accession>A0AAU9LV57</accession>
<dbReference type="EMBL" id="CAKMRJ010000113">
    <property type="protein sequence ID" value="CAH1418287.1"/>
    <property type="molecule type" value="Genomic_DNA"/>
</dbReference>
<feature type="compositionally biased region" description="Basic and acidic residues" evidence="1">
    <location>
        <begin position="13"/>
        <end position="23"/>
    </location>
</feature>